<organism evidence="7 8">
    <name type="scientific">Mycolicibacterium celeriflavum</name>
    <name type="common">Mycobacterium celeriflavum</name>
    <dbReference type="NCBI Taxonomy" id="1249101"/>
    <lineage>
        <taxon>Bacteria</taxon>
        <taxon>Bacillati</taxon>
        <taxon>Actinomycetota</taxon>
        <taxon>Actinomycetes</taxon>
        <taxon>Mycobacteriales</taxon>
        <taxon>Mycobacteriaceae</taxon>
        <taxon>Mycolicibacterium</taxon>
    </lineage>
</organism>
<dbReference type="EMBL" id="AP022591">
    <property type="protein sequence ID" value="BBY44466.1"/>
    <property type="molecule type" value="Genomic_DNA"/>
</dbReference>
<dbReference type="GO" id="GO:0006950">
    <property type="term" value="P:response to stress"/>
    <property type="evidence" value="ECO:0007669"/>
    <property type="project" value="UniProtKB-ARBA"/>
</dbReference>
<evidence type="ECO:0000313" key="8">
    <source>
        <dbReference type="Proteomes" id="UP000466431"/>
    </source>
</evidence>
<dbReference type="GO" id="GO:0003677">
    <property type="term" value="F:DNA binding"/>
    <property type="evidence" value="ECO:0007669"/>
    <property type="project" value="UniProtKB-KW"/>
</dbReference>
<dbReference type="SUPFAM" id="SSF88659">
    <property type="entry name" value="Sigma3 and sigma4 domains of RNA polymerase sigma factors"/>
    <property type="match status" value="1"/>
</dbReference>
<dbReference type="PANTHER" id="PTHR43133:SF59">
    <property type="entry name" value="ECF RNA POLYMERASE SIGMA FACTOR SIGR"/>
    <property type="match status" value="1"/>
</dbReference>
<dbReference type="InterPro" id="IPR007627">
    <property type="entry name" value="RNA_pol_sigma70_r2"/>
</dbReference>
<dbReference type="GO" id="GO:0016987">
    <property type="term" value="F:sigma factor activity"/>
    <property type="evidence" value="ECO:0007669"/>
    <property type="project" value="UniProtKB-KW"/>
</dbReference>
<keyword evidence="4 6" id="KW-0238">DNA-binding</keyword>
<evidence type="ECO:0000313" key="7">
    <source>
        <dbReference type="EMBL" id="BBY44466.1"/>
    </source>
</evidence>
<name>A0A1X0BT81_MYCCF</name>
<dbReference type="NCBIfam" id="TIGR02937">
    <property type="entry name" value="sigma70-ECF"/>
    <property type="match status" value="1"/>
</dbReference>
<reference evidence="7 8" key="1">
    <citation type="journal article" date="2019" name="Emerg. Microbes Infect.">
        <title>Comprehensive subspecies identification of 175 nontuberculous mycobacteria species based on 7547 genomic profiles.</title>
        <authorList>
            <person name="Matsumoto Y."/>
            <person name="Kinjo T."/>
            <person name="Motooka D."/>
            <person name="Nabeya D."/>
            <person name="Jung N."/>
            <person name="Uechi K."/>
            <person name="Horii T."/>
            <person name="Iida T."/>
            <person name="Fujita J."/>
            <person name="Nakamura S."/>
        </authorList>
    </citation>
    <scope>NUCLEOTIDE SEQUENCE [LARGE SCALE GENOMIC DNA]</scope>
    <source>
        <strain evidence="7 8">JCM 18439</strain>
    </source>
</reference>
<dbReference type="AlphaFoldDB" id="A0A1X0BT81"/>
<evidence type="ECO:0000256" key="6">
    <source>
        <dbReference type="RuleBase" id="RU000716"/>
    </source>
</evidence>
<evidence type="ECO:0000256" key="5">
    <source>
        <dbReference type="ARBA" id="ARBA00023163"/>
    </source>
</evidence>
<dbReference type="Pfam" id="PF04542">
    <property type="entry name" value="Sigma70_r2"/>
    <property type="match status" value="1"/>
</dbReference>
<dbReference type="OrthoDB" id="9803470at2"/>
<dbReference type="PROSITE" id="PS01063">
    <property type="entry name" value="SIGMA70_ECF"/>
    <property type="match status" value="1"/>
</dbReference>
<dbReference type="InterPro" id="IPR013249">
    <property type="entry name" value="RNA_pol_sigma70_r4_t2"/>
</dbReference>
<dbReference type="InterPro" id="IPR013324">
    <property type="entry name" value="RNA_pol_sigma_r3/r4-like"/>
</dbReference>
<gene>
    <name evidence="7" type="primary">rpoE_3</name>
    <name evidence="7" type="ORF">MCEL_27610</name>
</gene>
<dbReference type="CDD" id="cd06171">
    <property type="entry name" value="Sigma70_r4"/>
    <property type="match status" value="1"/>
</dbReference>
<dbReference type="Pfam" id="PF08281">
    <property type="entry name" value="Sigma70_r4_2"/>
    <property type="match status" value="1"/>
</dbReference>
<keyword evidence="3 6" id="KW-0731">Sigma factor</keyword>
<dbReference type="Gene3D" id="1.10.1740.10">
    <property type="match status" value="1"/>
</dbReference>
<evidence type="ECO:0000256" key="1">
    <source>
        <dbReference type="ARBA" id="ARBA00010641"/>
    </source>
</evidence>
<accession>A0A1X0BT81</accession>
<keyword evidence="5 6" id="KW-0804">Transcription</keyword>
<dbReference type="RefSeq" id="WP_083003282.1">
    <property type="nucleotide sequence ID" value="NZ_AP022591.1"/>
</dbReference>
<dbReference type="InterPro" id="IPR013325">
    <property type="entry name" value="RNA_pol_sigma_r2"/>
</dbReference>
<evidence type="ECO:0000256" key="2">
    <source>
        <dbReference type="ARBA" id="ARBA00023015"/>
    </source>
</evidence>
<dbReference type="InterPro" id="IPR000838">
    <property type="entry name" value="RNA_pol_sigma70_ECF_CS"/>
</dbReference>
<comment type="similarity">
    <text evidence="1 6">Belongs to the sigma-70 factor family. ECF subfamily.</text>
</comment>
<evidence type="ECO:0000256" key="3">
    <source>
        <dbReference type="ARBA" id="ARBA00023082"/>
    </source>
</evidence>
<dbReference type="STRING" id="1249101.BST21_13605"/>
<keyword evidence="2 6" id="KW-0805">Transcription regulation</keyword>
<dbReference type="GO" id="GO:0006352">
    <property type="term" value="P:DNA-templated transcription initiation"/>
    <property type="evidence" value="ECO:0007669"/>
    <property type="project" value="InterPro"/>
</dbReference>
<keyword evidence="8" id="KW-1185">Reference proteome</keyword>
<dbReference type="SUPFAM" id="SSF88946">
    <property type="entry name" value="Sigma2 domain of RNA polymerase sigma factors"/>
    <property type="match status" value="1"/>
</dbReference>
<evidence type="ECO:0000256" key="4">
    <source>
        <dbReference type="ARBA" id="ARBA00023125"/>
    </source>
</evidence>
<dbReference type="Proteomes" id="UP000466431">
    <property type="component" value="Chromosome"/>
</dbReference>
<protein>
    <recommendedName>
        <fullName evidence="6">RNA polymerase sigma factor</fullName>
    </recommendedName>
</protein>
<dbReference type="InterPro" id="IPR014284">
    <property type="entry name" value="RNA_pol_sigma-70_dom"/>
</dbReference>
<dbReference type="PANTHER" id="PTHR43133">
    <property type="entry name" value="RNA POLYMERASE ECF-TYPE SIGMA FACTO"/>
    <property type="match status" value="1"/>
</dbReference>
<dbReference type="InterPro" id="IPR036388">
    <property type="entry name" value="WH-like_DNA-bd_sf"/>
</dbReference>
<dbReference type="Gene3D" id="1.10.10.10">
    <property type="entry name" value="Winged helix-like DNA-binding domain superfamily/Winged helix DNA-binding domain"/>
    <property type="match status" value="1"/>
</dbReference>
<dbReference type="KEGG" id="mcee:MCEL_27610"/>
<proteinExistence type="inferred from homology"/>
<sequence>MTTSVRTPLHSASAPDTDLAARFTRDVAPLTDALARRARRLTRNDADAEDLLQETLLHAYAGFRGFQEGTNLAAWLFRILHNRWISTHRRKERRPAEVAVDEFTDHDLARTAAHSAIGLPSAEDLVLNCLPDNEVRKALAALPDGFTTALYYADIQGYTYAETAAIMNIPIGTVMSRVSRGRQRLRASLARLAPIGHSGISQRIA</sequence>
<dbReference type="InterPro" id="IPR039425">
    <property type="entry name" value="RNA_pol_sigma-70-like"/>
</dbReference>